<dbReference type="OMA" id="RPCLYHF"/>
<keyword evidence="1" id="KW-0963">Cytoplasm</keyword>
<keyword evidence="10" id="KW-1185">Reference proteome</keyword>
<dbReference type="AlphaFoldDB" id="D7FX85"/>
<evidence type="ECO:0000259" key="8">
    <source>
        <dbReference type="PROSITE" id="PS50165"/>
    </source>
</evidence>
<dbReference type="SUPFAM" id="SSF82771">
    <property type="entry name" value="GIY-YIG endonuclease"/>
    <property type="match status" value="1"/>
</dbReference>
<name>D7FX85_ECTSI</name>
<evidence type="ECO:0000256" key="1">
    <source>
        <dbReference type="ARBA" id="ARBA00022490"/>
    </source>
</evidence>
<dbReference type="PANTHER" id="PTHR30562">
    <property type="entry name" value="UVRC/OXIDOREDUCTASE"/>
    <property type="match status" value="1"/>
</dbReference>
<dbReference type="OrthoDB" id="3735at2759"/>
<feature type="region of interest" description="Disordered" evidence="6">
    <location>
        <begin position="379"/>
        <end position="399"/>
    </location>
</feature>
<dbReference type="CDD" id="cd10434">
    <property type="entry name" value="GIY-YIG_UvrC_Cho"/>
    <property type="match status" value="1"/>
</dbReference>
<dbReference type="Proteomes" id="UP000002630">
    <property type="component" value="Linkage Group LG27"/>
</dbReference>
<dbReference type="InterPro" id="IPR000305">
    <property type="entry name" value="GIY-YIG_endonuc"/>
</dbReference>
<dbReference type="eggNOG" id="ENOG502RRUF">
    <property type="taxonomic scope" value="Eukaryota"/>
</dbReference>
<dbReference type="Gene3D" id="3.30.420.340">
    <property type="entry name" value="UvrC, RNAse H endonuclease domain"/>
    <property type="match status" value="2"/>
</dbReference>
<organism evidence="9 10">
    <name type="scientific">Ectocarpus siliculosus</name>
    <name type="common">Brown alga</name>
    <name type="synonym">Conferva siliculosa</name>
    <dbReference type="NCBI Taxonomy" id="2880"/>
    <lineage>
        <taxon>Eukaryota</taxon>
        <taxon>Sar</taxon>
        <taxon>Stramenopiles</taxon>
        <taxon>Ochrophyta</taxon>
        <taxon>PX clade</taxon>
        <taxon>Phaeophyceae</taxon>
        <taxon>Ectocarpales</taxon>
        <taxon>Ectocarpaceae</taxon>
        <taxon>Ectocarpus</taxon>
    </lineage>
</organism>
<dbReference type="Pfam" id="PF01541">
    <property type="entry name" value="GIY-YIG"/>
    <property type="match status" value="1"/>
</dbReference>
<evidence type="ECO:0000259" key="7">
    <source>
        <dbReference type="PROSITE" id="PS50164"/>
    </source>
</evidence>
<dbReference type="Pfam" id="PF22920">
    <property type="entry name" value="UvrC_RNaseH"/>
    <property type="match status" value="1"/>
</dbReference>
<evidence type="ECO:0000256" key="4">
    <source>
        <dbReference type="ARBA" id="ARBA00022881"/>
    </source>
</evidence>
<dbReference type="InterPro" id="IPR047296">
    <property type="entry name" value="GIY-YIG_UvrC_Cho"/>
</dbReference>
<dbReference type="Gene3D" id="1.10.150.20">
    <property type="entry name" value="5' to 3' exonuclease, C-terminal subdomain"/>
    <property type="match status" value="1"/>
</dbReference>
<dbReference type="PROSITE" id="PS50164">
    <property type="entry name" value="GIY_YIG"/>
    <property type="match status" value="1"/>
</dbReference>
<dbReference type="EMBL" id="FN648510">
    <property type="protein sequence ID" value="CBJ49263.1"/>
    <property type="molecule type" value="Genomic_DNA"/>
</dbReference>
<dbReference type="Gene3D" id="3.40.1440.10">
    <property type="entry name" value="GIY-YIG endonuclease"/>
    <property type="match status" value="1"/>
</dbReference>
<evidence type="ECO:0000313" key="10">
    <source>
        <dbReference type="Proteomes" id="UP000002630"/>
    </source>
</evidence>
<keyword evidence="4" id="KW-0267">Excision nuclease</keyword>
<proteinExistence type="inferred from homology"/>
<reference evidence="9 10" key="1">
    <citation type="journal article" date="2010" name="Nature">
        <title>The Ectocarpus genome and the independent evolution of multicellularity in brown algae.</title>
        <authorList>
            <person name="Cock J.M."/>
            <person name="Sterck L."/>
            <person name="Rouze P."/>
            <person name="Scornet D."/>
            <person name="Allen A.E."/>
            <person name="Amoutzias G."/>
            <person name="Anthouard V."/>
            <person name="Artiguenave F."/>
            <person name="Aury J.M."/>
            <person name="Badger J.H."/>
            <person name="Beszteri B."/>
            <person name="Billiau K."/>
            <person name="Bonnet E."/>
            <person name="Bothwell J.H."/>
            <person name="Bowler C."/>
            <person name="Boyen C."/>
            <person name="Brownlee C."/>
            <person name="Carrano C.J."/>
            <person name="Charrier B."/>
            <person name="Cho G.Y."/>
            <person name="Coelho S.M."/>
            <person name="Collen J."/>
            <person name="Corre E."/>
            <person name="Da Silva C."/>
            <person name="Delage L."/>
            <person name="Delaroque N."/>
            <person name="Dittami S.M."/>
            <person name="Doulbeau S."/>
            <person name="Elias M."/>
            <person name="Farnham G."/>
            <person name="Gachon C.M."/>
            <person name="Gschloessl B."/>
            <person name="Heesch S."/>
            <person name="Jabbari K."/>
            <person name="Jubin C."/>
            <person name="Kawai H."/>
            <person name="Kimura K."/>
            <person name="Kloareg B."/>
            <person name="Kupper F.C."/>
            <person name="Lang D."/>
            <person name="Le Bail A."/>
            <person name="Leblanc C."/>
            <person name="Lerouge P."/>
            <person name="Lohr M."/>
            <person name="Lopez P.J."/>
            <person name="Martens C."/>
            <person name="Maumus F."/>
            <person name="Michel G."/>
            <person name="Miranda-Saavedra D."/>
            <person name="Morales J."/>
            <person name="Moreau H."/>
            <person name="Motomura T."/>
            <person name="Nagasato C."/>
            <person name="Napoli C.A."/>
            <person name="Nelson D.R."/>
            <person name="Nyvall-Collen P."/>
            <person name="Peters A.F."/>
            <person name="Pommier C."/>
            <person name="Potin P."/>
            <person name="Poulain J."/>
            <person name="Quesneville H."/>
            <person name="Read B."/>
            <person name="Rensing S.A."/>
            <person name="Ritter A."/>
            <person name="Rousvoal S."/>
            <person name="Samanta M."/>
            <person name="Samson G."/>
            <person name="Schroeder D.C."/>
            <person name="Segurens B."/>
            <person name="Strittmatter M."/>
            <person name="Tonon T."/>
            <person name="Tregear J.W."/>
            <person name="Valentin K."/>
            <person name="von Dassow P."/>
            <person name="Yamagishi T."/>
            <person name="Van de Peer Y."/>
            <person name="Wincker P."/>
        </authorList>
    </citation>
    <scope>NUCLEOTIDE SEQUENCE [LARGE SCALE GENOMIC DNA]</scope>
    <source>
        <strain evidence="10">Ec32 / CCAP1310/4</strain>
    </source>
</reference>
<evidence type="ECO:0000256" key="6">
    <source>
        <dbReference type="SAM" id="MobiDB-lite"/>
    </source>
</evidence>
<keyword evidence="2" id="KW-0227">DNA damage</keyword>
<dbReference type="PANTHER" id="PTHR30562:SF1">
    <property type="entry name" value="UVRABC SYSTEM PROTEIN C"/>
    <property type="match status" value="1"/>
</dbReference>
<dbReference type="EMBL" id="FN649752">
    <property type="protein sequence ID" value="CBJ49263.1"/>
    <property type="molecule type" value="Genomic_DNA"/>
</dbReference>
<dbReference type="InterPro" id="IPR035901">
    <property type="entry name" value="GIY-YIG_endonuc_sf"/>
</dbReference>
<evidence type="ECO:0000256" key="2">
    <source>
        <dbReference type="ARBA" id="ARBA00022763"/>
    </source>
</evidence>
<dbReference type="GO" id="GO:0009380">
    <property type="term" value="C:excinuclease repair complex"/>
    <property type="evidence" value="ECO:0007669"/>
    <property type="project" value="InterPro"/>
</dbReference>
<dbReference type="InterPro" id="IPR004791">
    <property type="entry name" value="UvrC"/>
</dbReference>
<feature type="domain" description="UvrC family homology region profile" evidence="8">
    <location>
        <begin position="313"/>
        <end position="640"/>
    </location>
</feature>
<accession>D7FX85</accession>
<dbReference type="Pfam" id="PF08459">
    <property type="entry name" value="UvrC_RNaseH_dom"/>
    <property type="match status" value="2"/>
</dbReference>
<dbReference type="GO" id="GO:0009381">
    <property type="term" value="F:excinuclease ABC activity"/>
    <property type="evidence" value="ECO:0007669"/>
    <property type="project" value="InterPro"/>
</dbReference>
<dbReference type="GO" id="GO:0006289">
    <property type="term" value="P:nucleotide-excision repair"/>
    <property type="evidence" value="ECO:0007669"/>
    <property type="project" value="InterPro"/>
</dbReference>
<protein>
    <submittedName>
        <fullName evidence="9">Excinuclease ABC subunit C</fullName>
    </submittedName>
</protein>
<feature type="region of interest" description="Disordered" evidence="6">
    <location>
        <begin position="285"/>
        <end position="307"/>
    </location>
</feature>
<dbReference type="SUPFAM" id="SSF47781">
    <property type="entry name" value="RuvA domain 2-like"/>
    <property type="match status" value="1"/>
</dbReference>
<dbReference type="STRING" id="2880.D7FX85"/>
<evidence type="ECO:0000256" key="5">
    <source>
        <dbReference type="ARBA" id="ARBA00023204"/>
    </source>
</evidence>
<dbReference type="InterPro" id="IPR050066">
    <property type="entry name" value="UvrABC_protein_C"/>
</dbReference>
<feature type="compositionally biased region" description="Low complexity" evidence="6">
    <location>
        <begin position="291"/>
        <end position="304"/>
    </location>
</feature>
<evidence type="ECO:0000256" key="3">
    <source>
        <dbReference type="ARBA" id="ARBA00022769"/>
    </source>
</evidence>
<keyword evidence="3" id="KW-0228">DNA excision</keyword>
<keyword evidence="5" id="KW-0234">DNA repair</keyword>
<feature type="region of interest" description="Disordered" evidence="6">
    <location>
        <begin position="442"/>
        <end position="480"/>
    </location>
</feature>
<dbReference type="HAMAP" id="MF_00203">
    <property type="entry name" value="UvrC"/>
    <property type="match status" value="1"/>
</dbReference>
<evidence type="ECO:0000313" key="9">
    <source>
        <dbReference type="EMBL" id="CBJ49263.1"/>
    </source>
</evidence>
<dbReference type="InParanoid" id="D7FX85"/>
<dbReference type="SMART" id="SM00465">
    <property type="entry name" value="GIYc"/>
    <property type="match status" value="1"/>
</dbReference>
<dbReference type="PROSITE" id="PS50165">
    <property type="entry name" value="UVRC"/>
    <property type="match status" value="1"/>
</dbReference>
<feature type="region of interest" description="Disordered" evidence="6">
    <location>
        <begin position="675"/>
        <end position="694"/>
    </location>
</feature>
<sequence>MMTTKLPVLDPSRPRPRLRECILGAPDEPGCYIFESGDGRKLYIGKSVNLSSRVQSYFSSSSSAGNGAEHAVRPGRSLSRRIAVMTDLVERIDYIVTASGAEALLLEASLIRQHQPPFNVLLKDDKQNYPYVCVTWSEPYPRVLITRDKPRRGGGSEDRYYGPFVDAGQVKSTVALVRRVLPLRERARPLYKDKPCLNYDMGICPGPCQGLVSEEDYAETVRLAEMVFRGEGSQLLSTLQGRMESESRAERFERAGEIKAQMTLVRGGLLGSSLHFSAGGVAAGGGGDRGGLQPRGDGARASSAEGGGSRRDVVAVGLAGDLACFQVFQVRGGRLIGRLGFTYRVEEEGLSRGEVLQACLERYWGDVLMSARTAAGGVGDERGDNLPSRTLNGNPGAKGGRGGGFSVLHVPEEIVTADALPDGGAVLLAELLSGARKAAADAQRGAQATGPGEGGSPRDLTTEKATTGKTARSKRSVDKSYPPAVAVRVVHGESGAGERHHLCVMALKNAELEAKRLLRGGESIARGLSQLARMLGLGSNPARIEGYDVSHTGGGNAVASLVCFLDGKASPKDHRRYRIRSPGIRKGHSDDYASLREVIARRFSPPTPSLRSPRPPSQANPVPELVLIDGGKGQLAAALEGAAIAADAWLSVERGGTTTLTGFDTEPAVGAAAAVDTKSPGAPPVESRELAGTPLLDDAVRRDEASWSALPPLLGERTAQEEDPDAVLSTAAVPPPEPSDGDVAGARSVGVGGGRRVTFVSLAKKEEEVYVPGSSEPLAAALEAGPSSPGVMVLRQVRDEAHRFAVAYHRKLRGNDMFLPGRGTVATEETDSVNGGGGQQDFAAIAGLSSKARHELTITFGSLEGARIAGEAELRRIPGIGPVLAKRILA</sequence>
<dbReference type="InterPro" id="IPR038476">
    <property type="entry name" value="UvrC_RNase_H_dom_sf"/>
</dbReference>
<feature type="domain" description="GIY-YIG" evidence="7">
    <location>
        <begin position="27"/>
        <end position="120"/>
    </location>
</feature>
<dbReference type="InterPro" id="IPR010994">
    <property type="entry name" value="RuvA_2-like"/>
</dbReference>
<gene>
    <name evidence="9" type="ORF">Esi_0320_0009</name>
</gene>
<dbReference type="InterPro" id="IPR001162">
    <property type="entry name" value="UvrC_RNase_H_dom"/>
</dbReference>